<dbReference type="SUPFAM" id="SSF103473">
    <property type="entry name" value="MFS general substrate transporter"/>
    <property type="match status" value="1"/>
</dbReference>
<evidence type="ECO:0000259" key="12">
    <source>
        <dbReference type="PROSITE" id="PS50850"/>
    </source>
</evidence>
<evidence type="ECO:0000256" key="2">
    <source>
        <dbReference type="ARBA" id="ARBA00008240"/>
    </source>
</evidence>
<evidence type="ECO:0000256" key="4">
    <source>
        <dbReference type="ARBA" id="ARBA00022475"/>
    </source>
</evidence>
<dbReference type="GO" id="GO:0005886">
    <property type="term" value="C:plasma membrane"/>
    <property type="evidence" value="ECO:0007669"/>
    <property type="project" value="UniProtKB-SubCell"/>
</dbReference>
<proteinExistence type="inferred from homology"/>
<name>F5XTV4_MICPN</name>
<evidence type="ECO:0000256" key="5">
    <source>
        <dbReference type="ARBA" id="ARBA00022692"/>
    </source>
</evidence>
<evidence type="ECO:0000256" key="9">
    <source>
        <dbReference type="ARBA" id="ARBA00037295"/>
    </source>
</evidence>
<evidence type="ECO:0000256" key="3">
    <source>
        <dbReference type="ARBA" id="ARBA00022448"/>
    </source>
</evidence>
<organism evidence="13 14">
    <name type="scientific">Microlunatus phosphovorus (strain ATCC 700054 / DSM 10555 / JCM 9379 / NBRC 101784 / NCIMB 13414 / VKM Ac-1990 / NM-1)</name>
    <dbReference type="NCBI Taxonomy" id="1032480"/>
    <lineage>
        <taxon>Bacteria</taxon>
        <taxon>Bacillati</taxon>
        <taxon>Actinomycetota</taxon>
        <taxon>Actinomycetes</taxon>
        <taxon>Propionibacteriales</taxon>
        <taxon>Propionibacteriaceae</taxon>
        <taxon>Microlunatus</taxon>
    </lineage>
</organism>
<dbReference type="EMBL" id="AP012204">
    <property type="protein sequence ID" value="BAK37553.1"/>
    <property type="molecule type" value="Genomic_DNA"/>
</dbReference>
<feature type="transmembrane region" description="Helical" evidence="11">
    <location>
        <begin position="121"/>
        <end position="146"/>
    </location>
</feature>
<feature type="transmembrane region" description="Helical" evidence="11">
    <location>
        <begin position="250"/>
        <end position="274"/>
    </location>
</feature>
<comment type="function">
    <text evidence="9">May be a proton symporter involved in the uptake of osmolytes such as proline and glycine betaine.</text>
</comment>
<keyword evidence="4" id="KW-1003">Cell membrane</keyword>
<dbReference type="STRING" id="1032480.MLP_45390"/>
<keyword evidence="8 11" id="KW-0472">Membrane</keyword>
<evidence type="ECO:0000256" key="10">
    <source>
        <dbReference type="ARBA" id="ARBA00039918"/>
    </source>
</evidence>
<feature type="transmembrane region" description="Helical" evidence="11">
    <location>
        <begin position="198"/>
        <end position="217"/>
    </location>
</feature>
<comment type="similarity">
    <text evidence="2">Belongs to the major facilitator superfamily. Metabolite:H+ Symporter (MHS) family (TC 2.A.1.6) family.</text>
</comment>
<feature type="transmembrane region" description="Helical" evidence="11">
    <location>
        <begin position="167"/>
        <end position="186"/>
    </location>
</feature>
<dbReference type="PROSITE" id="PS50850">
    <property type="entry name" value="MFS"/>
    <property type="match status" value="1"/>
</dbReference>
<dbReference type="PANTHER" id="PTHR43045:SF1">
    <property type="entry name" value="SHIKIMATE TRANSPORTER"/>
    <property type="match status" value="1"/>
</dbReference>
<feature type="transmembrane region" description="Helical" evidence="11">
    <location>
        <begin position="381"/>
        <end position="403"/>
    </location>
</feature>
<keyword evidence="6" id="KW-0769">Symport</keyword>
<dbReference type="OrthoDB" id="9066401at2"/>
<feature type="transmembrane region" description="Helical" evidence="11">
    <location>
        <begin position="341"/>
        <end position="360"/>
    </location>
</feature>
<keyword evidence="3" id="KW-0813">Transport</keyword>
<feature type="transmembrane region" description="Helical" evidence="11">
    <location>
        <begin position="59"/>
        <end position="82"/>
    </location>
</feature>
<comment type="subcellular location">
    <subcellularLocation>
        <location evidence="1">Cell membrane</location>
        <topology evidence="1">Multi-pass membrane protein</topology>
    </subcellularLocation>
</comment>
<feature type="transmembrane region" description="Helical" evidence="11">
    <location>
        <begin position="94"/>
        <end position="115"/>
    </location>
</feature>
<evidence type="ECO:0000256" key="8">
    <source>
        <dbReference type="ARBA" id="ARBA00023136"/>
    </source>
</evidence>
<dbReference type="Gene3D" id="1.20.1250.20">
    <property type="entry name" value="MFS general substrate transporter like domains"/>
    <property type="match status" value="2"/>
</dbReference>
<protein>
    <recommendedName>
        <fullName evidence="10">Putative proline/betaine transporter</fullName>
    </recommendedName>
</protein>
<dbReference type="CDD" id="cd17369">
    <property type="entry name" value="MFS_ShiA_like"/>
    <property type="match status" value="1"/>
</dbReference>
<evidence type="ECO:0000313" key="13">
    <source>
        <dbReference type="EMBL" id="BAK37553.1"/>
    </source>
</evidence>
<evidence type="ECO:0000256" key="7">
    <source>
        <dbReference type="ARBA" id="ARBA00022989"/>
    </source>
</evidence>
<dbReference type="InterPro" id="IPR036259">
    <property type="entry name" value="MFS_trans_sf"/>
</dbReference>
<dbReference type="Proteomes" id="UP000007947">
    <property type="component" value="Chromosome"/>
</dbReference>
<dbReference type="InterPro" id="IPR005828">
    <property type="entry name" value="MFS_sugar_transport-like"/>
</dbReference>
<gene>
    <name evidence="13" type="ordered locus">MLP_45390</name>
</gene>
<feature type="transmembrane region" description="Helical" evidence="11">
    <location>
        <begin position="21"/>
        <end position="47"/>
    </location>
</feature>
<dbReference type="FunFam" id="1.20.1250.20:FF:000001">
    <property type="entry name" value="Dicarboxylate MFS transporter"/>
    <property type="match status" value="1"/>
</dbReference>
<dbReference type="AlphaFoldDB" id="F5XTV4"/>
<feature type="transmembrane region" description="Helical" evidence="11">
    <location>
        <begin position="316"/>
        <end position="335"/>
    </location>
</feature>
<keyword evidence="5 11" id="KW-0812">Transmembrane</keyword>
<dbReference type="HOGENOM" id="CLU_001265_39_5_11"/>
<dbReference type="GO" id="GO:0015293">
    <property type="term" value="F:symporter activity"/>
    <property type="evidence" value="ECO:0007669"/>
    <property type="project" value="UniProtKB-KW"/>
</dbReference>
<feature type="transmembrane region" description="Helical" evidence="11">
    <location>
        <begin position="409"/>
        <end position="430"/>
    </location>
</feature>
<feature type="transmembrane region" description="Helical" evidence="11">
    <location>
        <begin position="286"/>
        <end position="307"/>
    </location>
</feature>
<accession>F5XTV4</accession>
<reference evidence="13 14" key="1">
    <citation type="submission" date="2011-05" db="EMBL/GenBank/DDBJ databases">
        <title>Whole genome sequence of Microlunatus phosphovorus NM-1.</title>
        <authorList>
            <person name="Hosoyama A."/>
            <person name="Sasaki K."/>
            <person name="Harada T."/>
            <person name="Igarashi R."/>
            <person name="Kawakoshi A."/>
            <person name="Sasagawa M."/>
            <person name="Fukada J."/>
            <person name="Nakamura S."/>
            <person name="Katano Y."/>
            <person name="Hanada S."/>
            <person name="Kamagata Y."/>
            <person name="Nakamura N."/>
            <person name="Yamazaki S."/>
            <person name="Fujita N."/>
        </authorList>
    </citation>
    <scope>NUCLEOTIDE SEQUENCE [LARGE SCALE GENOMIC DNA]</scope>
    <source>
        <strain evidence="14">ATCC 700054 / DSM 10555 / JCM 9379 / NBRC 101784 / NCIMB 13414 / VKM Ac-1990 / NM-1</strain>
    </source>
</reference>
<dbReference type="RefSeq" id="WP_013865387.1">
    <property type="nucleotide sequence ID" value="NC_015635.1"/>
</dbReference>
<sequence>MSATVQVDVPASSGRRDLRTVLVSCVMGTTVEWYDFFLYGTAAGIVFNKQFFPSHDPTVGTLLAFTTFAIGFIARPIGGLFFGHLGDRLGRKQALVITMLIMGVATFLIGCLPTYGQVGLLAPALLVLLRLCQGVAIGGEWGGAVLMSVEYAPPGRRALFGSVPQMGLALGLLLGTGVFALGQAVLSEAAFFSWGWRVGFWLSLLLVVIGLVVRLRVMETPAFRRLQETESKATVPALELVRDPVNRRNLLLGMGARWVEGVAFNAWAVFSISYVANTLGLSRGPVLIAVMAAAGVLLVFIPVWGLIADRWTPRRTYALGVLLSAIVPLVGFPLLASGNELLLGLAILVALGVIYPIMYAPEAAFFAGLFPARVRYTGISAVYQISGIVASGLTPLILTWLLAVRGGSSSLIIAYFLFTGLISLVSTLAIRSPVHEEVQR</sequence>
<dbReference type="Pfam" id="PF00083">
    <property type="entry name" value="Sugar_tr"/>
    <property type="match status" value="1"/>
</dbReference>
<dbReference type="PANTHER" id="PTHR43045">
    <property type="entry name" value="SHIKIMATE TRANSPORTER"/>
    <property type="match status" value="1"/>
</dbReference>
<feature type="domain" description="Major facilitator superfamily (MFS) profile" evidence="12">
    <location>
        <begin position="21"/>
        <end position="438"/>
    </location>
</feature>
<evidence type="ECO:0000256" key="6">
    <source>
        <dbReference type="ARBA" id="ARBA00022847"/>
    </source>
</evidence>
<dbReference type="eggNOG" id="COG0477">
    <property type="taxonomic scope" value="Bacteria"/>
</dbReference>
<evidence type="ECO:0000313" key="14">
    <source>
        <dbReference type="Proteomes" id="UP000007947"/>
    </source>
</evidence>
<evidence type="ECO:0000256" key="1">
    <source>
        <dbReference type="ARBA" id="ARBA00004651"/>
    </source>
</evidence>
<dbReference type="InterPro" id="IPR011701">
    <property type="entry name" value="MFS"/>
</dbReference>
<evidence type="ECO:0000256" key="11">
    <source>
        <dbReference type="SAM" id="Phobius"/>
    </source>
</evidence>
<keyword evidence="14" id="KW-1185">Reference proteome</keyword>
<dbReference type="InterPro" id="IPR020846">
    <property type="entry name" value="MFS_dom"/>
</dbReference>
<dbReference type="KEGG" id="mph:MLP_45390"/>
<dbReference type="Pfam" id="PF07690">
    <property type="entry name" value="MFS_1"/>
    <property type="match status" value="1"/>
</dbReference>
<keyword evidence="7 11" id="KW-1133">Transmembrane helix</keyword>